<sequence>MIPLFYKFARAIVRPIVFLLFRPRVEGLENFPMEGKTIVYSNHISLLDPILIGCVLPRQVFFIAKVELFKIPVLRTIIRHLGAFPVKRGSADLSAIKHSLQVLSEGKVFGIFPEGTRSKTGFLQSFSHGIASIAHKSRAKVLPIAIVGQYRLFRPITVRIGKPLNFDNYFDQKSNTELLEKMADEMEQALRSLLSA</sequence>
<dbReference type="GO" id="GO:0006654">
    <property type="term" value="P:phosphatidic acid biosynthetic process"/>
    <property type="evidence" value="ECO:0007669"/>
    <property type="project" value="TreeGrafter"/>
</dbReference>
<feature type="domain" description="Phospholipid/glycerol acyltransferase" evidence="3">
    <location>
        <begin position="37"/>
        <end position="149"/>
    </location>
</feature>
<evidence type="ECO:0000313" key="5">
    <source>
        <dbReference type="Proteomes" id="UP000198577"/>
    </source>
</evidence>
<dbReference type="PANTHER" id="PTHR10434">
    <property type="entry name" value="1-ACYL-SN-GLYCEROL-3-PHOSPHATE ACYLTRANSFERASE"/>
    <property type="match status" value="1"/>
</dbReference>
<dbReference type="AlphaFoldDB" id="A0A1I5UB65"/>
<organism evidence="4 5">
    <name type="scientific">Caldicoprobacter faecalis</name>
    <dbReference type="NCBI Taxonomy" id="937334"/>
    <lineage>
        <taxon>Bacteria</taxon>
        <taxon>Bacillati</taxon>
        <taxon>Bacillota</taxon>
        <taxon>Clostridia</taxon>
        <taxon>Caldicoprobacterales</taxon>
        <taxon>Caldicoprobacteraceae</taxon>
        <taxon>Caldicoprobacter</taxon>
    </lineage>
</organism>
<dbReference type="Proteomes" id="UP000198577">
    <property type="component" value="Unassembled WGS sequence"/>
</dbReference>
<gene>
    <name evidence="4" type="ORF">SAMN05444406_106116</name>
</gene>
<evidence type="ECO:0000313" key="4">
    <source>
        <dbReference type="EMBL" id="SFP92462.1"/>
    </source>
</evidence>
<keyword evidence="1 4" id="KW-0808">Transferase</keyword>
<dbReference type="EMBL" id="FOXR01000006">
    <property type="protein sequence ID" value="SFP92462.1"/>
    <property type="molecule type" value="Genomic_DNA"/>
</dbReference>
<evidence type="ECO:0000256" key="1">
    <source>
        <dbReference type="ARBA" id="ARBA00022679"/>
    </source>
</evidence>
<dbReference type="SMART" id="SM00563">
    <property type="entry name" value="PlsC"/>
    <property type="match status" value="1"/>
</dbReference>
<evidence type="ECO:0000256" key="2">
    <source>
        <dbReference type="ARBA" id="ARBA00023315"/>
    </source>
</evidence>
<keyword evidence="2 4" id="KW-0012">Acyltransferase</keyword>
<reference evidence="4 5" key="1">
    <citation type="submission" date="2016-10" db="EMBL/GenBank/DDBJ databases">
        <authorList>
            <person name="de Groot N.N."/>
        </authorList>
    </citation>
    <scope>NUCLEOTIDE SEQUENCE [LARGE SCALE GENOMIC DNA]</scope>
    <source>
        <strain evidence="4 5">DSM 20678</strain>
    </source>
</reference>
<keyword evidence="5" id="KW-1185">Reference proteome</keyword>
<dbReference type="GO" id="GO:0003841">
    <property type="term" value="F:1-acylglycerol-3-phosphate O-acyltransferase activity"/>
    <property type="evidence" value="ECO:0007669"/>
    <property type="project" value="TreeGrafter"/>
</dbReference>
<dbReference type="Pfam" id="PF01553">
    <property type="entry name" value="Acyltransferase"/>
    <property type="match status" value="1"/>
</dbReference>
<evidence type="ECO:0000259" key="3">
    <source>
        <dbReference type="SMART" id="SM00563"/>
    </source>
</evidence>
<accession>A0A1I5UB65</accession>
<dbReference type="CDD" id="cd07989">
    <property type="entry name" value="LPLAT_AGPAT-like"/>
    <property type="match status" value="1"/>
</dbReference>
<dbReference type="SUPFAM" id="SSF69593">
    <property type="entry name" value="Glycerol-3-phosphate (1)-acyltransferase"/>
    <property type="match status" value="1"/>
</dbReference>
<proteinExistence type="predicted"/>
<dbReference type="STRING" id="937334.SAMN05444406_106116"/>
<dbReference type="InterPro" id="IPR002123">
    <property type="entry name" value="Plipid/glycerol_acylTrfase"/>
</dbReference>
<dbReference type="PANTHER" id="PTHR10434:SF11">
    <property type="entry name" value="1-ACYL-SN-GLYCEROL-3-PHOSPHATE ACYLTRANSFERASE"/>
    <property type="match status" value="1"/>
</dbReference>
<name>A0A1I5UB65_9FIRM</name>
<protein>
    <submittedName>
        <fullName evidence="4">1-acyl-sn-glycerol-3-phosphate acyltransferase</fullName>
    </submittedName>
</protein>